<proteinExistence type="predicted"/>
<dbReference type="Proteomes" id="UP000594430">
    <property type="component" value="Chromosome"/>
</dbReference>
<accession>A0A7S9Q3A2</accession>
<name>A0A7S9Q3A2_9PSED</name>
<evidence type="ECO:0008006" key="3">
    <source>
        <dbReference type="Google" id="ProtNLM"/>
    </source>
</evidence>
<sequence>MVENSNCLAPFYRGQVDAVSNNVVRGWCCEGGGQNCEVHIWINGVLCVKLFALKERNDLKRLGICPVGGGFEFDLSTMLSNGTNVVELAFPSGEPLGNGRFTLNVGFFSRSESDWLASVRPKIATNKIIGIIGDRDFATNLNKGSVFSKIVRILGLEVTDGNQGNELCNIWFGAPAATRLSSPRNCINYNFNDNSKSFIDKAHLKVFGRSVCVTEYVNEARYVIKSEENAAHDGFTAIGGDIPKLDLTGKIVQRIINNRSSSDMVCDIRVPIIGSNIPLVYLKYRPISNRFSNANASSVISMTSNILSDEEQKQIFSFCSEINLDYGELDVLRDQDTGEIWIVDANNTPAGPPNGLPIAERHLAAREIAIAFDKSFLGGRHTYLP</sequence>
<gene>
    <name evidence="1" type="ORF">IZU98_01270</name>
</gene>
<organism evidence="1 2">
    <name type="scientific">Pseudomonas fulva</name>
    <dbReference type="NCBI Taxonomy" id="47880"/>
    <lineage>
        <taxon>Bacteria</taxon>
        <taxon>Pseudomonadati</taxon>
        <taxon>Pseudomonadota</taxon>
        <taxon>Gammaproteobacteria</taxon>
        <taxon>Pseudomonadales</taxon>
        <taxon>Pseudomonadaceae</taxon>
        <taxon>Pseudomonas</taxon>
    </lineage>
</organism>
<dbReference type="AlphaFoldDB" id="A0A7S9Q3A2"/>
<protein>
    <recommendedName>
        <fullName evidence="3">ATP-grasp domain-containing protein</fullName>
    </recommendedName>
</protein>
<dbReference type="EMBL" id="CP064946">
    <property type="protein sequence ID" value="QPH49393.1"/>
    <property type="molecule type" value="Genomic_DNA"/>
</dbReference>
<reference evidence="1 2" key="1">
    <citation type="submission" date="2020-11" db="EMBL/GenBank/DDBJ databases">
        <title>Pseudomonas fulva producing VIM-24.</title>
        <authorList>
            <person name="Liu S."/>
        </authorList>
    </citation>
    <scope>NUCLEOTIDE SEQUENCE [LARGE SCALE GENOMIC DNA]</scope>
    <source>
        <strain evidence="1 2">ZDHY414</strain>
    </source>
</reference>
<dbReference type="RefSeq" id="WP_182365216.1">
    <property type="nucleotide sequence ID" value="NZ_CP064943.1"/>
</dbReference>
<evidence type="ECO:0000313" key="1">
    <source>
        <dbReference type="EMBL" id="QPH49393.1"/>
    </source>
</evidence>
<dbReference type="Gene3D" id="3.30.470.20">
    <property type="entry name" value="ATP-grasp fold, B domain"/>
    <property type="match status" value="1"/>
</dbReference>
<evidence type="ECO:0000313" key="2">
    <source>
        <dbReference type="Proteomes" id="UP000594430"/>
    </source>
</evidence>